<dbReference type="EMBL" id="CAUOFW020003270">
    <property type="protein sequence ID" value="CAK9158955.1"/>
    <property type="molecule type" value="Genomic_DNA"/>
</dbReference>
<keyword evidence="2" id="KW-1185">Reference proteome</keyword>
<name>A0ABC8SSZ4_9AQUA</name>
<sequence length="86" mass="9461">MTIFNKFTAVATKQDAQEEQNIFNKVQEAKAAASRSEEFAVLKRQRAQLLMENADLATYKGTMALRIAEALQGAKASDAADSFFLS</sequence>
<gene>
    <name evidence="1" type="ORF">ILEXP_LOCUS27619</name>
</gene>
<comment type="caution">
    <text evidence="1">The sequence shown here is derived from an EMBL/GenBank/DDBJ whole genome shotgun (WGS) entry which is preliminary data.</text>
</comment>
<dbReference type="AlphaFoldDB" id="A0ABC8SSZ4"/>
<proteinExistence type="predicted"/>
<evidence type="ECO:0000313" key="1">
    <source>
        <dbReference type="EMBL" id="CAK9158955.1"/>
    </source>
</evidence>
<organism evidence="1 2">
    <name type="scientific">Ilex paraguariensis</name>
    <name type="common">yerba mate</name>
    <dbReference type="NCBI Taxonomy" id="185542"/>
    <lineage>
        <taxon>Eukaryota</taxon>
        <taxon>Viridiplantae</taxon>
        <taxon>Streptophyta</taxon>
        <taxon>Embryophyta</taxon>
        <taxon>Tracheophyta</taxon>
        <taxon>Spermatophyta</taxon>
        <taxon>Magnoliopsida</taxon>
        <taxon>eudicotyledons</taxon>
        <taxon>Gunneridae</taxon>
        <taxon>Pentapetalae</taxon>
        <taxon>asterids</taxon>
        <taxon>campanulids</taxon>
        <taxon>Aquifoliales</taxon>
        <taxon>Aquifoliaceae</taxon>
        <taxon>Ilex</taxon>
    </lineage>
</organism>
<dbReference type="Proteomes" id="UP001642360">
    <property type="component" value="Unassembled WGS sequence"/>
</dbReference>
<reference evidence="1 2" key="1">
    <citation type="submission" date="2024-02" db="EMBL/GenBank/DDBJ databases">
        <authorList>
            <person name="Vignale AGUSTIN F."/>
            <person name="Sosa J E."/>
            <person name="Modenutti C."/>
        </authorList>
    </citation>
    <scope>NUCLEOTIDE SEQUENCE [LARGE SCALE GENOMIC DNA]</scope>
</reference>
<evidence type="ECO:0000313" key="2">
    <source>
        <dbReference type="Proteomes" id="UP001642360"/>
    </source>
</evidence>
<protein>
    <submittedName>
        <fullName evidence="1">Uncharacterized protein</fullName>
    </submittedName>
</protein>
<accession>A0ABC8SSZ4</accession>